<feature type="compositionally biased region" description="Low complexity" evidence="10">
    <location>
        <begin position="222"/>
        <end position="247"/>
    </location>
</feature>
<evidence type="ECO:0000259" key="11">
    <source>
        <dbReference type="Pfam" id="PF00768"/>
    </source>
</evidence>
<dbReference type="Gene3D" id="3.40.710.10">
    <property type="entry name" value="DD-peptidase/beta-lactamase superfamily"/>
    <property type="match status" value="1"/>
</dbReference>
<sequence>MAGRSPDTSERDREQRQSPEKTSEGREMVPSGVAVHGDDAGETSAEMSAGNTPDQETTTLRRSEAAAGAAAGPAGNDDGGPGNDSTTMMRLSDLVGATKAAKAAREAGEAAPAPESGAGTGESRDGDTHGDEHGDEHGEGDGNGDGNGDEITEEAPALPAAAESDRPEPADPGDEPVAVAPAAAGRATRGVDETDGESVLAIPLMSGDTGTTALRIREDAEPASSGPPAAPEPSGSPEDGAPGEPDAPAGPPEHGPDQGTAVLRLPAAPEGPEEPAEPEVPEEPETPEEPRERGDRATTALRLPAETPQRAPERPAAPPKRENPTGPPQGRGKTEEAPPAPPSRPVQDPRLAVPPPKPSAAPPAPERKPAPATEPPRPQPLPRPEPQPEPQPESRPRPDYKPELKPVDNPLALLAELTNRPAPRPGPLRTLARRIKIWTPLVLLLLIALTVVQWVRPLPEPALTLTAEESFTFEGETPAVPWPETGQAALDVDGIGSFGTFGEQVPVPIASVTKTMTAYVILRDHPMKTDEDGAQIPVDEQAEEDFGLGETRGDSVVPVQAGDTLTQREALQALMIASGNNIAWLLARWDSGSQEAFVRKMNDAAAELGMTNTTFTDPSGFDLGSVSTAEDLVKLGRAAMENPVLRQIVTLSEYTDQYGNVHRNGNFLVPVGGVVGIKTGSRTASGGNFLFAARQEAAGESRLIVGAVLAQPPHPSDNSIRTGAVLAGDELMKFAQQQLLSETILSAGDVVGHVDDGLGGRTPVTVTEDVRAVGWSGLEVEIELAGKDGELPGTAEAGTVVGSLTVGDGTGAVEVPIALENDLTEPGPGARLLRLG</sequence>
<evidence type="ECO:0000256" key="8">
    <source>
        <dbReference type="PIRSR" id="PIRSR618044-2"/>
    </source>
</evidence>
<dbReference type="InterPro" id="IPR012338">
    <property type="entry name" value="Beta-lactam/transpept-like"/>
</dbReference>
<evidence type="ECO:0000256" key="7">
    <source>
        <dbReference type="PIRSR" id="PIRSR618044-1"/>
    </source>
</evidence>
<feature type="compositionally biased region" description="Polar residues" evidence="10">
    <location>
        <begin position="45"/>
        <end position="58"/>
    </location>
</feature>
<feature type="compositionally biased region" description="Acidic residues" evidence="10">
    <location>
        <begin position="271"/>
        <end position="287"/>
    </location>
</feature>
<evidence type="ECO:0000256" key="5">
    <source>
        <dbReference type="ARBA" id="ARBA00022984"/>
    </source>
</evidence>
<feature type="binding site" evidence="8">
    <location>
        <position position="678"/>
    </location>
    <ligand>
        <name>substrate</name>
    </ligand>
</feature>
<dbReference type="STRING" id="910347.SAMN05421773_102289"/>
<feature type="active site" description="Proton acceptor" evidence="7">
    <location>
        <position position="514"/>
    </location>
</feature>
<organism evidence="12 13">
    <name type="scientific">Streptomyces aidingensis</name>
    <dbReference type="NCBI Taxonomy" id="910347"/>
    <lineage>
        <taxon>Bacteria</taxon>
        <taxon>Bacillati</taxon>
        <taxon>Actinomycetota</taxon>
        <taxon>Actinomycetes</taxon>
        <taxon>Kitasatosporales</taxon>
        <taxon>Streptomycetaceae</taxon>
        <taxon>Streptomyces</taxon>
    </lineage>
</organism>
<name>A0A1I1HDI6_9ACTN</name>
<dbReference type="Pfam" id="PF00768">
    <property type="entry name" value="Peptidase_S11"/>
    <property type="match status" value="1"/>
</dbReference>
<feature type="active site" evidence="7">
    <location>
        <position position="578"/>
    </location>
</feature>
<evidence type="ECO:0000256" key="10">
    <source>
        <dbReference type="SAM" id="MobiDB-lite"/>
    </source>
</evidence>
<dbReference type="PANTHER" id="PTHR21581">
    <property type="entry name" value="D-ALANYL-D-ALANINE CARBOXYPEPTIDASE"/>
    <property type="match status" value="1"/>
</dbReference>
<evidence type="ECO:0000256" key="1">
    <source>
        <dbReference type="ARBA" id="ARBA00007164"/>
    </source>
</evidence>
<dbReference type="PANTHER" id="PTHR21581:SF33">
    <property type="entry name" value="D-ALANYL-D-ALANINE CARBOXYPEPTIDASE DACB"/>
    <property type="match status" value="1"/>
</dbReference>
<comment type="similarity">
    <text evidence="1 9">Belongs to the peptidase S11 family.</text>
</comment>
<evidence type="ECO:0000313" key="12">
    <source>
        <dbReference type="EMBL" id="SFC20048.1"/>
    </source>
</evidence>
<reference evidence="12 13" key="1">
    <citation type="submission" date="2016-10" db="EMBL/GenBank/DDBJ databases">
        <authorList>
            <person name="de Groot N.N."/>
        </authorList>
    </citation>
    <scope>NUCLEOTIDE SEQUENCE [LARGE SCALE GENOMIC DNA]</scope>
    <source>
        <strain evidence="12 13">CGMCC 4.5739</strain>
    </source>
</reference>
<dbReference type="GO" id="GO:0006508">
    <property type="term" value="P:proteolysis"/>
    <property type="evidence" value="ECO:0007669"/>
    <property type="project" value="InterPro"/>
</dbReference>
<evidence type="ECO:0000256" key="2">
    <source>
        <dbReference type="ARBA" id="ARBA00022729"/>
    </source>
</evidence>
<dbReference type="Proteomes" id="UP000199207">
    <property type="component" value="Unassembled WGS sequence"/>
</dbReference>
<keyword evidence="5" id="KW-0573">Peptidoglycan synthesis</keyword>
<keyword evidence="3" id="KW-0378">Hydrolase</keyword>
<keyword evidence="12" id="KW-0645">Protease</keyword>
<evidence type="ECO:0000256" key="4">
    <source>
        <dbReference type="ARBA" id="ARBA00022960"/>
    </source>
</evidence>
<feature type="region of interest" description="Disordered" evidence="10">
    <location>
        <begin position="1"/>
        <end position="406"/>
    </location>
</feature>
<evidence type="ECO:0000256" key="6">
    <source>
        <dbReference type="ARBA" id="ARBA00023316"/>
    </source>
</evidence>
<evidence type="ECO:0000256" key="3">
    <source>
        <dbReference type="ARBA" id="ARBA00022801"/>
    </source>
</evidence>
<evidence type="ECO:0000313" key="13">
    <source>
        <dbReference type="Proteomes" id="UP000199207"/>
    </source>
</evidence>
<dbReference type="GO" id="GO:0071555">
    <property type="term" value="P:cell wall organization"/>
    <property type="evidence" value="ECO:0007669"/>
    <property type="project" value="UniProtKB-KW"/>
</dbReference>
<dbReference type="AlphaFoldDB" id="A0A1I1HDI6"/>
<feature type="compositionally biased region" description="Pro residues" evidence="10">
    <location>
        <begin position="352"/>
        <end position="364"/>
    </location>
</feature>
<feature type="active site" description="Acyl-ester intermediate" evidence="7">
    <location>
        <position position="511"/>
    </location>
</feature>
<keyword evidence="4" id="KW-0133">Cell shape</keyword>
<dbReference type="SUPFAM" id="SSF56601">
    <property type="entry name" value="beta-lactamase/transpeptidase-like"/>
    <property type="match status" value="1"/>
</dbReference>
<protein>
    <submittedName>
        <fullName evidence="12">D-alanyl-D-alanine carboxypeptidase</fullName>
    </submittedName>
</protein>
<dbReference type="GO" id="GO:0009002">
    <property type="term" value="F:serine-type D-Ala-D-Ala carboxypeptidase activity"/>
    <property type="evidence" value="ECO:0007669"/>
    <property type="project" value="InterPro"/>
</dbReference>
<feature type="compositionally biased region" description="Basic and acidic residues" evidence="10">
    <location>
        <begin position="122"/>
        <end position="140"/>
    </location>
</feature>
<evidence type="ECO:0000256" key="9">
    <source>
        <dbReference type="RuleBase" id="RU004016"/>
    </source>
</evidence>
<proteinExistence type="inferred from homology"/>
<feature type="compositionally biased region" description="Low complexity" evidence="10">
    <location>
        <begin position="65"/>
        <end position="76"/>
    </location>
</feature>
<dbReference type="EMBL" id="FOLM01000002">
    <property type="protein sequence ID" value="SFC20048.1"/>
    <property type="molecule type" value="Genomic_DNA"/>
</dbReference>
<dbReference type="InterPro" id="IPR018044">
    <property type="entry name" value="Peptidase_S11"/>
</dbReference>
<dbReference type="PRINTS" id="PR00725">
    <property type="entry name" value="DADACBPTASE1"/>
</dbReference>
<feature type="compositionally biased region" description="Basic and acidic residues" evidence="10">
    <location>
        <begin position="7"/>
        <end position="27"/>
    </location>
</feature>
<keyword evidence="12" id="KW-0121">Carboxypeptidase</keyword>
<dbReference type="InterPro" id="IPR001967">
    <property type="entry name" value="Peptidase_S11_N"/>
</dbReference>
<feature type="compositionally biased region" description="Low complexity" evidence="10">
    <location>
        <begin position="175"/>
        <end position="187"/>
    </location>
</feature>
<feature type="compositionally biased region" description="Basic and acidic residues" evidence="10">
    <location>
        <begin position="392"/>
        <end position="406"/>
    </location>
</feature>
<feature type="compositionally biased region" description="Pro residues" evidence="10">
    <location>
        <begin position="372"/>
        <end position="391"/>
    </location>
</feature>
<keyword evidence="6" id="KW-0961">Cell wall biogenesis/degradation</keyword>
<gene>
    <name evidence="12" type="ORF">SAMN05421773_102289</name>
</gene>
<keyword evidence="2" id="KW-0732">Signal</keyword>
<dbReference type="GO" id="GO:0008360">
    <property type="term" value="P:regulation of cell shape"/>
    <property type="evidence" value="ECO:0007669"/>
    <property type="project" value="UniProtKB-KW"/>
</dbReference>
<dbReference type="GO" id="GO:0009252">
    <property type="term" value="P:peptidoglycan biosynthetic process"/>
    <property type="evidence" value="ECO:0007669"/>
    <property type="project" value="UniProtKB-KW"/>
</dbReference>
<feature type="domain" description="Peptidase S11 D-alanyl-D-alanine carboxypeptidase A N-terminal" evidence="11">
    <location>
        <begin position="505"/>
        <end position="696"/>
    </location>
</feature>
<keyword evidence="13" id="KW-1185">Reference proteome</keyword>
<accession>A0A1I1HDI6</accession>